<sequence length="445" mass="51945">FWKIGSFSAQNSFICGLVQQHKVERQRPRGGGKEPKSSTNRFHVILIDGTSVNVCKKYFLGTYQISDGRMTRALKVAKKGLSPGADGRGKRNPINKIPEVEMAVVRQHILNFPSYESHYTRAHNPNRKYLPENLNIRLMYNLYKDYCTEHNIRPVKEGIYRRTFNTEFNLHFHAPHKETCIRCGEFKNKIDHIVDEEQKRTLQQQHEVHLRKAEKARESMSIDTEKSKSDNTFYAFTFDLEKSLAFPKLTCQVAYYKRNCYLYNLGCHELATKLGFMYCWDETVGSKGSQEVGACILKHIQTRASTANRVVMYSDSCTGQNRNFKMSLILMRLLQSEDNREISIIDHKFMQSGHSYLPNDCDFASIKNHSRLQQIFCPEDWHRVIMTARKKNAFHLTVMTSDDLISTENMESRVTRRKSDTDNSKVNWLKIQWLRYTKSDPFTIF</sequence>
<reference evidence="1" key="1">
    <citation type="submission" date="2015-11" db="EMBL/GenBank/DDBJ databases">
        <title>De novo transcriptome assembly of four potential Pierce s Disease insect vectors from Arizona vineyards.</title>
        <authorList>
            <person name="Tassone E.E."/>
        </authorList>
    </citation>
    <scope>NUCLEOTIDE SEQUENCE</scope>
</reference>
<accession>A0A1B6LPZ7</accession>
<gene>
    <name evidence="1" type="ORF">g.10314</name>
</gene>
<proteinExistence type="predicted"/>
<dbReference type="PANTHER" id="PTHR10773:SF19">
    <property type="match status" value="1"/>
</dbReference>
<feature type="non-terminal residue" evidence="1">
    <location>
        <position position="445"/>
    </location>
</feature>
<name>A0A1B6LPZ7_9HEMI</name>
<dbReference type="EMBL" id="GEBQ01014202">
    <property type="protein sequence ID" value="JAT25775.1"/>
    <property type="molecule type" value="Transcribed_RNA"/>
</dbReference>
<protein>
    <submittedName>
        <fullName evidence="1">Uncharacterized protein</fullName>
    </submittedName>
</protein>
<dbReference type="PANTHER" id="PTHR10773">
    <property type="entry name" value="DNA-DIRECTED RNA POLYMERASES I, II, AND III SUBUNIT RPABC2"/>
    <property type="match status" value="1"/>
</dbReference>
<feature type="non-terminal residue" evidence="1">
    <location>
        <position position="1"/>
    </location>
</feature>
<organism evidence="1">
    <name type="scientific">Graphocephala atropunctata</name>
    <dbReference type="NCBI Taxonomy" id="36148"/>
    <lineage>
        <taxon>Eukaryota</taxon>
        <taxon>Metazoa</taxon>
        <taxon>Ecdysozoa</taxon>
        <taxon>Arthropoda</taxon>
        <taxon>Hexapoda</taxon>
        <taxon>Insecta</taxon>
        <taxon>Pterygota</taxon>
        <taxon>Neoptera</taxon>
        <taxon>Paraneoptera</taxon>
        <taxon>Hemiptera</taxon>
        <taxon>Auchenorrhyncha</taxon>
        <taxon>Membracoidea</taxon>
        <taxon>Cicadellidae</taxon>
        <taxon>Cicadellinae</taxon>
        <taxon>Cicadellini</taxon>
        <taxon>Graphocephala</taxon>
    </lineage>
</organism>
<evidence type="ECO:0000313" key="1">
    <source>
        <dbReference type="EMBL" id="JAT25775.1"/>
    </source>
</evidence>
<dbReference type="AlphaFoldDB" id="A0A1B6LPZ7"/>